<protein>
    <submittedName>
        <fullName evidence="2">N-acetyltransferase</fullName>
    </submittedName>
</protein>
<accession>A0A4Z0C3J3</accession>
<keyword evidence="2" id="KW-0808">Transferase</keyword>
<dbReference type="Pfam" id="PF13302">
    <property type="entry name" value="Acetyltransf_3"/>
    <property type="match status" value="1"/>
</dbReference>
<comment type="caution">
    <text evidence="2">The sequence shown here is derived from an EMBL/GenBank/DDBJ whole genome shotgun (WGS) entry which is preliminary data.</text>
</comment>
<dbReference type="SUPFAM" id="SSF55729">
    <property type="entry name" value="Acyl-CoA N-acyltransferases (Nat)"/>
    <property type="match status" value="1"/>
</dbReference>
<dbReference type="RefSeq" id="WP_135261864.1">
    <property type="nucleotide sequence ID" value="NZ_SMLM01000001.1"/>
</dbReference>
<dbReference type="EMBL" id="SMLM01000001">
    <property type="protein sequence ID" value="TFZ05781.1"/>
    <property type="molecule type" value="Genomic_DNA"/>
</dbReference>
<gene>
    <name evidence="2" type="ORF">EZ313_03750</name>
</gene>
<proteinExistence type="predicted"/>
<dbReference type="InterPro" id="IPR016181">
    <property type="entry name" value="Acyl_CoA_acyltransferase"/>
</dbReference>
<reference evidence="2 3" key="1">
    <citation type="submission" date="2019-03" db="EMBL/GenBank/DDBJ databases">
        <title>Ramlibacter henchirensis DSM 14656, whole genome shotgun sequence.</title>
        <authorList>
            <person name="Zhang X."/>
            <person name="Feng G."/>
            <person name="Zhu H."/>
        </authorList>
    </citation>
    <scope>NUCLEOTIDE SEQUENCE [LARGE SCALE GENOMIC DNA]</scope>
    <source>
        <strain evidence="2 3">DSM 14656</strain>
    </source>
</reference>
<name>A0A4Z0C3J3_9BURK</name>
<dbReference type="AlphaFoldDB" id="A0A4Z0C3J3"/>
<evidence type="ECO:0000259" key="1">
    <source>
        <dbReference type="PROSITE" id="PS51186"/>
    </source>
</evidence>
<evidence type="ECO:0000313" key="3">
    <source>
        <dbReference type="Proteomes" id="UP000298180"/>
    </source>
</evidence>
<dbReference type="Proteomes" id="UP000298180">
    <property type="component" value="Unassembled WGS sequence"/>
</dbReference>
<dbReference type="InterPro" id="IPR000182">
    <property type="entry name" value="GNAT_dom"/>
</dbReference>
<dbReference type="Gene3D" id="3.40.630.30">
    <property type="match status" value="1"/>
</dbReference>
<dbReference type="PANTHER" id="PTHR43415">
    <property type="entry name" value="SPERMIDINE N(1)-ACETYLTRANSFERASE"/>
    <property type="match status" value="1"/>
</dbReference>
<organism evidence="2 3">
    <name type="scientific">Ramlibacter henchirensis</name>
    <dbReference type="NCBI Taxonomy" id="204072"/>
    <lineage>
        <taxon>Bacteria</taxon>
        <taxon>Pseudomonadati</taxon>
        <taxon>Pseudomonadota</taxon>
        <taxon>Betaproteobacteria</taxon>
        <taxon>Burkholderiales</taxon>
        <taxon>Comamonadaceae</taxon>
        <taxon>Ramlibacter</taxon>
    </lineage>
</organism>
<dbReference type="PROSITE" id="PS51186">
    <property type="entry name" value="GNAT"/>
    <property type="match status" value="1"/>
</dbReference>
<sequence>MTKLPTADERPARAPLRVRLRPTMQSDIEYVLSIERDPVNLPFITPWERTQHEAAIRFPDFRHFIVEGGTDLSAVGFLILIGCKSPHQSLELKRMVVQAKGAGFGRAALRVAKKVAFDDLGAHRFWLDVKTHNTRAKALYDGEGFVVEGTLRESVRTARGFESLIVMSMLQSEFAQRRAQGLELAA</sequence>
<feature type="domain" description="N-acetyltransferase" evidence="1">
    <location>
        <begin position="18"/>
        <end position="172"/>
    </location>
</feature>
<dbReference type="OrthoDB" id="9814648at2"/>
<dbReference type="PANTHER" id="PTHR43415:SF3">
    <property type="entry name" value="GNAT-FAMILY ACETYLTRANSFERASE"/>
    <property type="match status" value="1"/>
</dbReference>
<dbReference type="GO" id="GO:0016747">
    <property type="term" value="F:acyltransferase activity, transferring groups other than amino-acyl groups"/>
    <property type="evidence" value="ECO:0007669"/>
    <property type="project" value="InterPro"/>
</dbReference>
<keyword evidence="3" id="KW-1185">Reference proteome</keyword>
<evidence type="ECO:0000313" key="2">
    <source>
        <dbReference type="EMBL" id="TFZ05781.1"/>
    </source>
</evidence>